<protein>
    <submittedName>
        <fullName evidence="3">Glycoside hydrolase superfamily</fullName>
    </submittedName>
</protein>
<dbReference type="AlphaFoldDB" id="A0AAD4MD87"/>
<keyword evidence="4" id="KW-1185">Reference proteome</keyword>
<gene>
    <name evidence="3" type="ORF">B0F90DRAFT_1807483</name>
</gene>
<evidence type="ECO:0000256" key="1">
    <source>
        <dbReference type="ARBA" id="ARBA00022801"/>
    </source>
</evidence>
<dbReference type="GO" id="GO:0004568">
    <property type="term" value="F:chitinase activity"/>
    <property type="evidence" value="ECO:0007669"/>
    <property type="project" value="TreeGrafter"/>
</dbReference>
<dbReference type="InterPro" id="IPR050542">
    <property type="entry name" value="Glycosyl_Hydrlase18_Chitinase"/>
</dbReference>
<comment type="caution">
    <text evidence="3">The sequence shown here is derived from an EMBL/GenBank/DDBJ whole genome shotgun (WGS) entry which is preliminary data.</text>
</comment>
<evidence type="ECO:0000313" key="4">
    <source>
        <dbReference type="Proteomes" id="UP001203297"/>
    </source>
</evidence>
<evidence type="ECO:0000313" key="3">
    <source>
        <dbReference type="EMBL" id="KAI0308246.1"/>
    </source>
</evidence>
<keyword evidence="2" id="KW-0326">Glycosidase</keyword>
<dbReference type="Gene3D" id="3.20.20.80">
    <property type="entry name" value="Glycosidases"/>
    <property type="match status" value="1"/>
</dbReference>
<evidence type="ECO:0000256" key="2">
    <source>
        <dbReference type="ARBA" id="ARBA00023295"/>
    </source>
</evidence>
<dbReference type="InterPro" id="IPR017853">
    <property type="entry name" value="GH"/>
</dbReference>
<dbReference type="PANTHER" id="PTHR45708">
    <property type="entry name" value="ENDOCHITINASE"/>
    <property type="match status" value="1"/>
</dbReference>
<proteinExistence type="predicted"/>
<accession>A0AAD4MD87</accession>
<organism evidence="3 4">
    <name type="scientific">Multifurca ochricompacta</name>
    <dbReference type="NCBI Taxonomy" id="376703"/>
    <lineage>
        <taxon>Eukaryota</taxon>
        <taxon>Fungi</taxon>
        <taxon>Dikarya</taxon>
        <taxon>Basidiomycota</taxon>
        <taxon>Agaricomycotina</taxon>
        <taxon>Agaricomycetes</taxon>
        <taxon>Russulales</taxon>
        <taxon>Russulaceae</taxon>
        <taxon>Multifurca</taxon>
    </lineage>
</organism>
<dbReference type="Proteomes" id="UP001203297">
    <property type="component" value="Unassembled WGS sequence"/>
</dbReference>
<dbReference type="EMBL" id="WTXG01000001">
    <property type="protein sequence ID" value="KAI0308246.1"/>
    <property type="molecule type" value="Genomic_DNA"/>
</dbReference>
<name>A0AAD4MD87_9AGAM</name>
<dbReference type="PANTHER" id="PTHR45708:SF49">
    <property type="entry name" value="ENDOCHITINASE"/>
    <property type="match status" value="1"/>
</dbReference>
<keyword evidence="1 3" id="KW-0378">Hydrolase</keyword>
<dbReference type="SUPFAM" id="SSF51445">
    <property type="entry name" value="(Trans)glycosidases"/>
    <property type="match status" value="1"/>
</dbReference>
<sequence>MATTWRISKRLYCQGNNIDVISITFVNTFFSTGGLPSLKLTNGQIVMLSLGGAGGGVGLSNYSQAQTFADIIWNLFLGGNSTTGPFGSAIDDPILAGSTFDIEGGSGTGHAAFMNQPRAHARGVYYYISAVSQSVHPDASPGSVSNTVNFDAVYDWNIGLWDNWARTLSPNKKVYCS</sequence>
<dbReference type="GO" id="GO:0005576">
    <property type="term" value="C:extracellular region"/>
    <property type="evidence" value="ECO:0007669"/>
    <property type="project" value="TreeGrafter"/>
</dbReference>
<reference evidence="3" key="1">
    <citation type="journal article" date="2022" name="New Phytol.">
        <title>Evolutionary transition to the ectomycorrhizal habit in the genomes of a hyperdiverse lineage of mushroom-forming fungi.</title>
        <authorList>
            <person name="Looney B."/>
            <person name="Miyauchi S."/>
            <person name="Morin E."/>
            <person name="Drula E."/>
            <person name="Courty P.E."/>
            <person name="Kohler A."/>
            <person name="Kuo A."/>
            <person name="LaButti K."/>
            <person name="Pangilinan J."/>
            <person name="Lipzen A."/>
            <person name="Riley R."/>
            <person name="Andreopoulos W."/>
            <person name="He G."/>
            <person name="Johnson J."/>
            <person name="Nolan M."/>
            <person name="Tritt A."/>
            <person name="Barry K.W."/>
            <person name="Grigoriev I.V."/>
            <person name="Nagy L.G."/>
            <person name="Hibbett D."/>
            <person name="Henrissat B."/>
            <person name="Matheny P.B."/>
            <person name="Labbe J."/>
            <person name="Martin F.M."/>
        </authorList>
    </citation>
    <scope>NUCLEOTIDE SEQUENCE</scope>
    <source>
        <strain evidence="3">BPL690</strain>
    </source>
</reference>